<dbReference type="InterPro" id="IPR024078">
    <property type="entry name" value="LmbE-like_dom_sf"/>
</dbReference>
<dbReference type="AlphaFoldDB" id="W0R9X0"/>
<dbReference type="SUPFAM" id="SSF102588">
    <property type="entry name" value="LmbE-like"/>
    <property type="match status" value="1"/>
</dbReference>
<dbReference type="Proteomes" id="UP000019151">
    <property type="component" value="Chromosome"/>
</dbReference>
<dbReference type="RefSeq" id="WP_025409160.1">
    <property type="nucleotide sequence ID" value="NZ_CP007128.1"/>
</dbReference>
<keyword evidence="3" id="KW-1185">Reference proteome</keyword>
<dbReference type="Pfam" id="PF02585">
    <property type="entry name" value="PIG-L"/>
    <property type="match status" value="1"/>
</dbReference>
<dbReference type="KEGG" id="gba:J421_0064"/>
<accession>W0R9X0</accession>
<sequence>MRYRFLLAAVLVAAPALAQDRGAAALGSLVEGLGTSARVLVIGAHPDDDDTPLLAFLARGRHVRVAYLSLTRGEGGLNLVGGETGEALGVVRTAETLAARDVDGAEQYFTRAYDFGPSKSGDDARAHWGALEGTDALLDDVVKIVRAFRPHVIVTLYDGSPLDGNGQHQEAGRLAREAFARAAEGKQSGGRTWAAHALYRVVRPGEPDSAGTVRLDAGEFSPLLGRTYAEVAAEARARHRTQGGAARGPLGASWIALRLVASRDSGDTGEVDTVAAAKGARTFFAGVDTTLARLRRPAGSAAMTAAMDSLAPAIAAVRAAYRPEDPSRAVVPLALLTKLAARAAALAGVTSGGAVYDPDVARSLEDVWRRAHDALVLASGVAIEATAERETVAHATVADSSDTLRVRVAAYDRGRWPVRVDLAIMAGGAKGRVVPEVMLQPDSVWRDSVADVVRSVTQPWWRFAGREGDLYSFNVDGRSEREMQESTEAGALRVMMRLNVAGTDFSLYTPIVYRSPEPSRVAERPVAAVPGLVVRFDHAVELARAGVPLARPVRLTVTSGYATPRDVDVTLEAPPGLRVDSVTRRVALSPGATAVVPFVISGTPRAGRFVLKASAASGLDKFGWGAGIVTADVMPPQRLYFPAWSNVVAMDVALPARPYVGYVSSVNDGVPLLLSQLGIPVTQLDPSQLAMPTGDLSLFSAIVIAPRAYDTAPVLLSANTRLLDYARRGGTVVVQQGQAAMEQPGVLPFPIALGRPPRLVTDEASPVRVLDAAARVLAAPNRIVDRDFEDWVQDRAAFVPASFDPRWRAPLEVGDPGESPTRGALLVAPYGRGTYVYTTLSLQRQLAAGVPGAARLLVNLLGARSVVGPRQ</sequence>
<dbReference type="PANTHER" id="PTHR12993">
    <property type="entry name" value="N-ACETYLGLUCOSAMINYL-PHOSPHATIDYLINOSITOL DE-N-ACETYLASE-RELATED"/>
    <property type="match status" value="1"/>
</dbReference>
<dbReference type="HOGENOM" id="CLU_347750_0_0_0"/>
<reference evidence="2 3" key="1">
    <citation type="journal article" date="2014" name="Genome Announc.">
        <title>Genome Sequence and Methylome of Soil Bacterium Gemmatirosa kalamazoonensis KBS708T, a Member of the Rarely Cultivated Gemmatimonadetes Phylum.</title>
        <authorList>
            <person name="Debruyn J.M."/>
            <person name="Radosevich M."/>
            <person name="Wommack K.E."/>
            <person name="Polson S.W."/>
            <person name="Hauser L.J."/>
            <person name="Fawaz M.N."/>
            <person name="Korlach J."/>
            <person name="Tsai Y.C."/>
        </authorList>
    </citation>
    <scope>NUCLEOTIDE SEQUENCE [LARGE SCALE GENOMIC DNA]</scope>
    <source>
        <strain evidence="2 3">KBS708</strain>
    </source>
</reference>
<dbReference type="STRING" id="861299.J421_0064"/>
<evidence type="ECO:0000313" key="2">
    <source>
        <dbReference type="EMBL" id="AHG87601.1"/>
    </source>
</evidence>
<gene>
    <name evidence="2" type="ORF">J421_0064</name>
</gene>
<dbReference type="InterPro" id="IPR003737">
    <property type="entry name" value="GlcNAc_PI_deacetylase-related"/>
</dbReference>
<dbReference type="InParanoid" id="W0R9X0"/>
<feature type="chain" id="PRO_5005715239" evidence="1">
    <location>
        <begin position="19"/>
        <end position="871"/>
    </location>
</feature>
<dbReference type="PANTHER" id="PTHR12993:SF11">
    <property type="entry name" value="N-ACETYLGLUCOSAMINYL-PHOSPHATIDYLINOSITOL DE-N-ACETYLASE"/>
    <property type="match status" value="1"/>
</dbReference>
<dbReference type="EMBL" id="CP007128">
    <property type="protein sequence ID" value="AHG87601.1"/>
    <property type="molecule type" value="Genomic_DNA"/>
</dbReference>
<name>W0R9X0_9BACT</name>
<proteinExistence type="predicted"/>
<dbReference type="Gene3D" id="3.40.50.10320">
    <property type="entry name" value="LmbE-like"/>
    <property type="match status" value="1"/>
</dbReference>
<dbReference type="GO" id="GO:0016811">
    <property type="term" value="F:hydrolase activity, acting on carbon-nitrogen (but not peptide) bonds, in linear amides"/>
    <property type="evidence" value="ECO:0007669"/>
    <property type="project" value="TreeGrafter"/>
</dbReference>
<evidence type="ECO:0000313" key="3">
    <source>
        <dbReference type="Proteomes" id="UP000019151"/>
    </source>
</evidence>
<feature type="signal peptide" evidence="1">
    <location>
        <begin position="1"/>
        <end position="18"/>
    </location>
</feature>
<dbReference type="eggNOG" id="COG2120">
    <property type="taxonomic scope" value="Bacteria"/>
</dbReference>
<keyword evidence="1" id="KW-0732">Signal</keyword>
<evidence type="ECO:0000256" key="1">
    <source>
        <dbReference type="SAM" id="SignalP"/>
    </source>
</evidence>
<protein>
    <submittedName>
        <fullName evidence="2">LmbE family protein</fullName>
    </submittedName>
</protein>
<dbReference type="OrthoDB" id="9759749at2"/>
<organism evidence="2 3">
    <name type="scientific">Gemmatirosa kalamazoonensis</name>
    <dbReference type="NCBI Taxonomy" id="861299"/>
    <lineage>
        <taxon>Bacteria</taxon>
        <taxon>Pseudomonadati</taxon>
        <taxon>Gemmatimonadota</taxon>
        <taxon>Gemmatimonadia</taxon>
        <taxon>Gemmatimonadales</taxon>
        <taxon>Gemmatimonadaceae</taxon>
        <taxon>Gemmatirosa</taxon>
    </lineage>
</organism>
<dbReference type="PATRIC" id="fig|861299.3.peg.60"/>